<dbReference type="EMBL" id="CP002351">
    <property type="protein sequence ID" value="AEH50276.1"/>
    <property type="molecule type" value="Genomic_DNA"/>
</dbReference>
<dbReference type="PATRIC" id="fig|688269.3.peg.178"/>
<gene>
    <name evidence="1" type="ORF">Theth_0174</name>
</gene>
<dbReference type="STRING" id="688269.Theth_0174"/>
<sequence length="115" mass="13729">MNREDFEVFVLTDEDGQEHHFVILAEIDDGMKKYWICEEIMVDEDGNIQDFGEIYPFAVREDENGGIFVDSIESEEEFEKVSKAWNELLEKDEELQSMLFLNEHDHEHHEDEEEE</sequence>
<dbReference type="KEGG" id="tta:Theth_0174"/>
<keyword evidence="2" id="KW-1185">Reference proteome</keyword>
<dbReference type="AlphaFoldDB" id="F7YUZ2"/>
<reference evidence="1 2" key="1">
    <citation type="submission" date="2010-11" db="EMBL/GenBank/DDBJ databases">
        <title>The complete genome of Thermotoga thermarum DSM 5069.</title>
        <authorList>
            <consortium name="US DOE Joint Genome Institute (JGI-PGF)"/>
            <person name="Lucas S."/>
            <person name="Copeland A."/>
            <person name="Lapidus A."/>
            <person name="Bruce D."/>
            <person name="Goodwin L."/>
            <person name="Pitluck S."/>
            <person name="Kyrpides N."/>
            <person name="Mavromatis K."/>
            <person name="Ivanova N."/>
            <person name="Zeytun A."/>
            <person name="Brettin T."/>
            <person name="Detter J.C."/>
            <person name="Tapia R."/>
            <person name="Han C."/>
            <person name="Land M."/>
            <person name="Hauser L."/>
            <person name="Markowitz V."/>
            <person name="Cheng J.-F."/>
            <person name="Hugenholtz P."/>
            <person name="Woyke T."/>
            <person name="Wu D."/>
            <person name="Spring S."/>
            <person name="Schroeder M."/>
            <person name="Brambilla E."/>
            <person name="Klenk H.-P."/>
            <person name="Eisen J.A."/>
        </authorList>
    </citation>
    <scope>NUCLEOTIDE SEQUENCE [LARGE SCALE GENOMIC DNA]</scope>
    <source>
        <strain evidence="1 2">DSM 5069</strain>
    </source>
</reference>
<name>F7YUZ2_9THEM</name>
<evidence type="ECO:0000313" key="1">
    <source>
        <dbReference type="EMBL" id="AEH50276.1"/>
    </source>
</evidence>
<dbReference type="HOGENOM" id="CLU_146610_1_0_0"/>
<protein>
    <submittedName>
        <fullName evidence="1">Uncharacterized protein</fullName>
    </submittedName>
</protein>
<dbReference type="eggNOG" id="ENOG5033145">
    <property type="taxonomic scope" value="Bacteria"/>
</dbReference>
<dbReference type="RefSeq" id="WP_013931499.1">
    <property type="nucleotide sequence ID" value="NC_015707.1"/>
</dbReference>
<accession>F7YUZ2</accession>
<dbReference type="Proteomes" id="UP000006804">
    <property type="component" value="Chromosome"/>
</dbReference>
<dbReference type="OrthoDB" id="47927at2"/>
<dbReference type="InterPro" id="IPR009711">
    <property type="entry name" value="UPF0473"/>
</dbReference>
<proteinExistence type="predicted"/>
<organism evidence="1 2">
    <name type="scientific">Pseudothermotoga thermarum DSM 5069</name>
    <dbReference type="NCBI Taxonomy" id="688269"/>
    <lineage>
        <taxon>Bacteria</taxon>
        <taxon>Thermotogati</taxon>
        <taxon>Thermotogota</taxon>
        <taxon>Thermotogae</taxon>
        <taxon>Thermotogales</taxon>
        <taxon>Thermotogaceae</taxon>
        <taxon>Pseudothermotoga</taxon>
    </lineage>
</organism>
<evidence type="ECO:0000313" key="2">
    <source>
        <dbReference type="Proteomes" id="UP000006804"/>
    </source>
</evidence>
<dbReference type="Pfam" id="PF06949">
    <property type="entry name" value="DUF1292"/>
    <property type="match status" value="1"/>
</dbReference>